<evidence type="ECO:0000313" key="2">
    <source>
        <dbReference type="Proteomes" id="UP000199092"/>
    </source>
</evidence>
<dbReference type="AlphaFoldDB" id="A0A1H1VVM8"/>
<dbReference type="SUPFAM" id="SSF142906">
    <property type="entry name" value="YjbR-like"/>
    <property type="match status" value="1"/>
</dbReference>
<dbReference type="RefSeq" id="WP_231930039.1">
    <property type="nucleotide sequence ID" value="NZ_LT629749.1"/>
</dbReference>
<organism evidence="1 2">
    <name type="scientific">Friedmanniella luteola</name>
    <dbReference type="NCBI Taxonomy" id="546871"/>
    <lineage>
        <taxon>Bacteria</taxon>
        <taxon>Bacillati</taxon>
        <taxon>Actinomycetota</taxon>
        <taxon>Actinomycetes</taxon>
        <taxon>Propionibacteriales</taxon>
        <taxon>Nocardioidaceae</taxon>
        <taxon>Friedmanniella</taxon>
    </lineage>
</organism>
<dbReference type="STRING" id="546871.SAMN04488543_2591"/>
<proteinExistence type="predicted"/>
<keyword evidence="2" id="KW-1185">Reference proteome</keyword>
<gene>
    <name evidence="1" type="ORF">SAMN04488543_2591</name>
</gene>
<accession>A0A1H1VVM8</accession>
<dbReference type="Proteomes" id="UP000199092">
    <property type="component" value="Chromosome I"/>
</dbReference>
<dbReference type="InterPro" id="IPR038056">
    <property type="entry name" value="YjbR-like_sf"/>
</dbReference>
<name>A0A1H1VVM8_9ACTN</name>
<dbReference type="Pfam" id="PF04237">
    <property type="entry name" value="YjbR"/>
    <property type="match status" value="1"/>
</dbReference>
<reference evidence="1 2" key="1">
    <citation type="submission" date="2016-10" db="EMBL/GenBank/DDBJ databases">
        <authorList>
            <person name="de Groot N.N."/>
        </authorList>
    </citation>
    <scope>NUCLEOTIDE SEQUENCE [LARGE SCALE GENOMIC DNA]</scope>
    <source>
        <strain evidence="1 2">DSM 21741</strain>
    </source>
</reference>
<protein>
    <submittedName>
        <fullName evidence="1">YjbR protein</fullName>
    </submittedName>
</protein>
<sequence length="116" mass="13241">MGTSSDDFVDLAGQLEDVEHVDHGRYLQFLVHGHGFGYLWLPTQTVGLKQELSEQIALVAERPEVFEVQFTTGAFGWVVVHLAGVERRELAELTYEAWRLTAPAALREHRRDRLPR</sequence>
<dbReference type="InterPro" id="IPR058532">
    <property type="entry name" value="YjbR/MT2646/Rv2570-like"/>
</dbReference>
<evidence type="ECO:0000313" key="1">
    <source>
        <dbReference type="EMBL" id="SDS89048.1"/>
    </source>
</evidence>
<dbReference type="EMBL" id="LT629749">
    <property type="protein sequence ID" value="SDS89048.1"/>
    <property type="molecule type" value="Genomic_DNA"/>
</dbReference>